<feature type="compositionally biased region" description="Basic residues" evidence="7">
    <location>
        <begin position="527"/>
        <end position="539"/>
    </location>
</feature>
<comment type="subcellular location">
    <subcellularLocation>
        <location evidence="3">Dynein axonemal particle</location>
    </subcellularLocation>
</comment>
<feature type="compositionally biased region" description="Low complexity" evidence="7">
    <location>
        <begin position="13"/>
        <end position="27"/>
    </location>
</feature>
<evidence type="ECO:0000256" key="7">
    <source>
        <dbReference type="SAM" id="MobiDB-lite"/>
    </source>
</evidence>
<feature type="region of interest" description="Disordered" evidence="7">
    <location>
        <begin position="1008"/>
        <end position="1028"/>
    </location>
</feature>
<feature type="compositionally biased region" description="Polar residues" evidence="7">
    <location>
        <begin position="540"/>
        <end position="551"/>
    </location>
</feature>
<feature type="region of interest" description="Disordered" evidence="7">
    <location>
        <begin position="502"/>
        <end position="631"/>
    </location>
</feature>
<proteinExistence type="inferred from homology"/>
<feature type="region of interest" description="Disordered" evidence="7">
    <location>
        <begin position="1"/>
        <end position="47"/>
    </location>
</feature>
<name>A0AA35L9J9_9SAUR</name>
<evidence type="ECO:0000313" key="10">
    <source>
        <dbReference type="Proteomes" id="UP001178461"/>
    </source>
</evidence>
<evidence type="ECO:0000256" key="2">
    <source>
        <dbReference type="ARBA" id="ARBA00024177"/>
    </source>
</evidence>
<evidence type="ECO:0000259" key="8">
    <source>
        <dbReference type="SMART" id="SM00562"/>
    </source>
</evidence>
<comment type="similarity">
    <text evidence="6">Belongs to the NDK family.</text>
</comment>
<feature type="compositionally biased region" description="Basic and acidic residues" evidence="7">
    <location>
        <begin position="1"/>
        <end position="12"/>
    </location>
</feature>
<evidence type="ECO:0000256" key="3">
    <source>
        <dbReference type="ARBA" id="ARBA00024190"/>
    </source>
</evidence>
<protein>
    <recommendedName>
        <fullName evidence="4">Dynein axonemal assembly factor 8</fullName>
    </recommendedName>
    <alternativeName>
        <fullName evidence="5">Dynein axonemal-associated protein 1</fullName>
    </alternativeName>
</protein>
<keyword evidence="1" id="KW-0963">Cytoplasm</keyword>
<evidence type="ECO:0000256" key="1">
    <source>
        <dbReference type="ARBA" id="ARBA00022490"/>
    </source>
</evidence>
<comment type="caution">
    <text evidence="6">Lacks conserved residue(s) required for the propagation of feature annotation.</text>
</comment>
<dbReference type="InterPro" id="IPR036850">
    <property type="entry name" value="NDK-like_dom_sf"/>
</dbReference>
<feature type="region of interest" description="Disordered" evidence="7">
    <location>
        <begin position="205"/>
        <end position="240"/>
    </location>
</feature>
<evidence type="ECO:0000256" key="6">
    <source>
        <dbReference type="PROSITE-ProRule" id="PRU00706"/>
    </source>
</evidence>
<feature type="compositionally biased region" description="Basic and acidic residues" evidence="7">
    <location>
        <begin position="221"/>
        <end position="232"/>
    </location>
</feature>
<dbReference type="InterPro" id="IPR031531">
    <property type="entry name" value="DNAAF8"/>
</dbReference>
<keyword evidence="10" id="KW-1185">Reference proteome</keyword>
<dbReference type="GO" id="GO:0070840">
    <property type="term" value="F:dynein complex binding"/>
    <property type="evidence" value="ECO:0007669"/>
    <property type="project" value="InterPro"/>
</dbReference>
<reference evidence="9" key="1">
    <citation type="submission" date="2022-12" db="EMBL/GenBank/DDBJ databases">
        <authorList>
            <person name="Alioto T."/>
            <person name="Alioto T."/>
            <person name="Gomez Garrido J."/>
        </authorList>
    </citation>
    <scope>NUCLEOTIDE SEQUENCE</scope>
</reference>
<feature type="compositionally biased region" description="Basic and acidic residues" evidence="7">
    <location>
        <begin position="564"/>
        <end position="617"/>
    </location>
</feature>
<feature type="compositionally biased region" description="Acidic residues" evidence="7">
    <location>
        <begin position="453"/>
        <end position="462"/>
    </location>
</feature>
<evidence type="ECO:0000313" key="9">
    <source>
        <dbReference type="EMBL" id="CAI5792276.1"/>
    </source>
</evidence>
<dbReference type="SMART" id="SM00562">
    <property type="entry name" value="NDK"/>
    <property type="match status" value="1"/>
</dbReference>
<feature type="domain" description="Nucleoside diphosphate kinase-like" evidence="8">
    <location>
        <begin position="1411"/>
        <end position="1551"/>
    </location>
</feature>
<feature type="compositionally biased region" description="Basic and acidic residues" evidence="7">
    <location>
        <begin position="463"/>
        <end position="474"/>
    </location>
</feature>
<organism evidence="9 10">
    <name type="scientific">Podarcis lilfordi</name>
    <name type="common">Lilford's wall lizard</name>
    <dbReference type="NCBI Taxonomy" id="74358"/>
    <lineage>
        <taxon>Eukaryota</taxon>
        <taxon>Metazoa</taxon>
        <taxon>Chordata</taxon>
        <taxon>Craniata</taxon>
        <taxon>Vertebrata</taxon>
        <taxon>Euteleostomi</taxon>
        <taxon>Lepidosauria</taxon>
        <taxon>Squamata</taxon>
        <taxon>Bifurcata</taxon>
        <taxon>Unidentata</taxon>
        <taxon>Episquamata</taxon>
        <taxon>Laterata</taxon>
        <taxon>Lacertibaenia</taxon>
        <taxon>Lacertidae</taxon>
        <taxon>Podarcis</taxon>
    </lineage>
</organism>
<dbReference type="Pfam" id="PF15773">
    <property type="entry name" value="DAAP1"/>
    <property type="match status" value="1"/>
</dbReference>
<dbReference type="InterPro" id="IPR034907">
    <property type="entry name" value="NDK-like_dom"/>
</dbReference>
<dbReference type="Pfam" id="PF00334">
    <property type="entry name" value="NDK"/>
    <property type="match status" value="1"/>
</dbReference>
<dbReference type="PANTHER" id="PTHR35977:SF1">
    <property type="entry name" value="DYNEIN AXONEMAL ASSEMBLY FACTOR 8"/>
    <property type="match status" value="1"/>
</dbReference>
<dbReference type="Proteomes" id="UP001178461">
    <property type="component" value="Chromosome 14"/>
</dbReference>
<evidence type="ECO:0000256" key="5">
    <source>
        <dbReference type="ARBA" id="ARBA00030565"/>
    </source>
</evidence>
<feature type="compositionally biased region" description="Basic and acidic residues" evidence="7">
    <location>
        <begin position="508"/>
        <end position="520"/>
    </location>
</feature>
<feature type="region of interest" description="Disordered" evidence="7">
    <location>
        <begin position="434"/>
        <end position="482"/>
    </location>
</feature>
<dbReference type="PANTHER" id="PTHR35977">
    <property type="entry name" value="CHROMOSOME 16 OPEN READING FRAME 71"/>
    <property type="match status" value="1"/>
</dbReference>
<dbReference type="GO" id="GO:0120293">
    <property type="term" value="C:dynein axonemal particle"/>
    <property type="evidence" value="ECO:0007669"/>
    <property type="project" value="UniProtKB-SubCell"/>
</dbReference>
<comment type="function">
    <text evidence="2">In cyliated cells, dynein axonemal particle-specific protein required for deployment of ODA to the axoneme. Interacts with outer dynein arm (ODA) subunits.</text>
</comment>
<dbReference type="EMBL" id="OX395139">
    <property type="protein sequence ID" value="CAI5792276.1"/>
    <property type="molecule type" value="Genomic_DNA"/>
</dbReference>
<gene>
    <name evidence="9" type="ORF">PODLI_1B019120</name>
</gene>
<dbReference type="Gene3D" id="3.30.70.141">
    <property type="entry name" value="Nucleoside diphosphate kinase-like domain"/>
    <property type="match status" value="2"/>
</dbReference>
<evidence type="ECO:0000256" key="4">
    <source>
        <dbReference type="ARBA" id="ARBA00024428"/>
    </source>
</evidence>
<feature type="region of interest" description="Disordered" evidence="7">
    <location>
        <begin position="1372"/>
        <end position="1395"/>
    </location>
</feature>
<dbReference type="PROSITE" id="PS51374">
    <property type="entry name" value="NDPK_LIKE"/>
    <property type="match status" value="1"/>
</dbReference>
<dbReference type="SUPFAM" id="SSF54919">
    <property type="entry name" value="Nucleoside diphosphate kinase, NDK"/>
    <property type="match status" value="3"/>
</dbReference>
<sequence>MTSRAERQDCRKAPLSLSPSLPLSLSAPRDHHPPPAGSETVGRRDVHDSSRYQHLKFSLGHIGSLQMASEDQNTEKEGGPNLPTAPFQWGAILSAVKDQIPSMDSDTLVSDCNEDDGELFIFQRDQSNLVPDFSEELEDLPPEEAHLQKTFEFMRHPRETWNEDGEGSAFQKDKSPRGHVLLDRDGFGLVTEEKSNQEAIAPSVSSINENKPGGGISGVTRDQEQDIRENKGRLSSSPDMLPSVEVSPFFMLNTSEKERRKLIETKILSKATLGPPSGELGHPQPKNNNNNLEIAEQEPGAISAEHPRELMLFAFKDIEKWNLDKVLQDLEKQGGDRNCTVGAAFSSVNHEAVRAQSQTRLMGKLEELCLKQSRAFFSHRRRCLAKFPNFSECQGDGRDVPTLASWTNGQSLPPIELQRFPEPPTVYIDLRDTTSQRSESLADEQQSSSGSSTDEEEEEEMEVTDREKVEEGMKEFPQPSRKGCTAKSFLLQQLRYFRKISQSSSVAQDKEKCQNLKSSEENDQLGVRRRQSLKLRRPTSRGSGNSESSARSFPALDLNSVARSSRELKEETKKGSNRETPHDSTDKDTGYPRTEESQKEKQAEEKHRKQRLKEQLENLKPQHSTTGKQPMAEQTPVLFHTEASYLAPVNTLPTPKGAKREMLLMTIWLSSCGQVAPCCQQTSFFPGTPLAAASIYPAVVTWLLSLVPCLGARGESKAPFQVLGLQQIWYKDALALHACLTPVSESEVHSSRKHEPKNSLQGMSLFHQQSSMFLSQTSLLDVIWWKAQLDSHMQNQSYPFLPEIPPIHLSHFATLNSDSMALEKAFAVPAGFYWQTVETDEKYFSSGSDIRESSDTDSEVAMALLFETLLRSPLAVHHTLQLILASGLDICGFRLLYPQPDMFLSSTVTPPSCYTQEKGPSVLAMSLRGPRARGILQDIMGPSDAQLARVTDCHSISAIYGSSRAEPLAYLPHMDSRVHRELCFWFGGRVSCDGTLHGGVPNPVGKCSKPRLPRPSLHKADADQEPSNLQDATALWPPAALVSTTKGDIILVASPVVPPHIYGLVISTCTQRGFALQGTKQLQLSPKQAHMLSVPASQVTVFCPSEASYIPERSLLEDKLPSQTRVHCLALLLRKENASHHVPALLKGLMSALAEKGFLEDIQSSLHSHAEPEPSLCFHAVPYTDSLLQELGGNFSVVPDPSNIPLEVLHSRMYASEPEMEQVVLLTFTGKEAMKSAGSVLHQILALGYRKQPAQTPVLEDLDLPFELLTLKWLPDLTRMQAKETTPFEVGDKCWQTSIDALMSSPALVCVLRRIGAFVVLAEILKTLNPHNSKVSSGSGSLPRVMSSTPETAFRQAALFFTEKDFVGDPKRRPALKYLPPPPQQPQSEAGETHTSHAELLFRSMQVGAQILCTVLLLKPGTWTRNLARILRKLDLEKFSLVGMKHIDLTPKDVKALLSSEAKQDPAALEAHSSYLTSGSSLVLCLQRQNAVKKLLDLLGPEDPKEAQAANQLFWRAQYGHSLIHNGFYGSTSYWVAVRDVELFFPEGLCGAGPPSLEGKEICTVASDPTACLEIDKQHRLVKREARRQLNLLGPEQPQTLECSQLSVLCQATCLILPETSLWKVSPPPYLVLLERLIGQGFLVTGARLTTMDEPRASFISAVLSATDREAPVMCSQLLKGTCLIIAAQRDNAVVCFDALLSSDHCQKQAVSECMKQLLYPKTEKQAEELLCVLFDSLTSDSSYQIEIQDP</sequence>
<accession>A0AA35L9J9</accession>